<dbReference type="KEGG" id="dwd:DSCW_11500"/>
<reference evidence="3 4" key="1">
    <citation type="submission" date="2019-11" db="EMBL/GenBank/DDBJ databases">
        <title>Comparative genomics of hydrocarbon-degrading Desulfosarcina strains.</title>
        <authorList>
            <person name="Watanabe M."/>
            <person name="Kojima H."/>
            <person name="Fukui M."/>
        </authorList>
    </citation>
    <scope>NUCLEOTIDE SEQUENCE [LARGE SCALE GENOMIC DNA]</scope>
    <source>
        <strain evidence="3 4">PP31</strain>
    </source>
</reference>
<dbReference type="AlphaFoldDB" id="A0A5K7Z0S7"/>
<dbReference type="InterPro" id="IPR055259">
    <property type="entry name" value="YkvP/CgeB_Glyco_trans-like"/>
</dbReference>
<dbReference type="GO" id="GO:0008757">
    <property type="term" value="F:S-adenosylmethionine-dependent methyltransferase activity"/>
    <property type="evidence" value="ECO:0007669"/>
    <property type="project" value="InterPro"/>
</dbReference>
<feature type="domain" description="Spore protein YkvP/CgeB glycosyl transferase-like" evidence="2">
    <location>
        <begin position="200"/>
        <end position="313"/>
    </location>
</feature>
<dbReference type="Pfam" id="PF13524">
    <property type="entry name" value="Glyco_trans_1_2"/>
    <property type="match status" value="1"/>
</dbReference>
<protein>
    <submittedName>
        <fullName evidence="3">Uncharacterized protein</fullName>
    </submittedName>
</protein>
<evidence type="ECO:0000259" key="2">
    <source>
        <dbReference type="Pfam" id="PF13524"/>
    </source>
</evidence>
<evidence type="ECO:0000313" key="3">
    <source>
        <dbReference type="EMBL" id="BBO73733.1"/>
    </source>
</evidence>
<evidence type="ECO:0000259" key="1">
    <source>
        <dbReference type="Pfam" id="PF08241"/>
    </source>
</evidence>
<proteinExistence type="predicted"/>
<dbReference type="Gene3D" id="3.40.50.150">
    <property type="entry name" value="Vaccinia Virus protein VP39"/>
    <property type="match status" value="1"/>
</dbReference>
<name>A0A5K7Z0S7_9BACT</name>
<organism evidence="3 4">
    <name type="scientific">Desulfosarcina widdelii</name>
    <dbReference type="NCBI Taxonomy" id="947919"/>
    <lineage>
        <taxon>Bacteria</taxon>
        <taxon>Pseudomonadati</taxon>
        <taxon>Thermodesulfobacteriota</taxon>
        <taxon>Desulfobacteria</taxon>
        <taxon>Desulfobacterales</taxon>
        <taxon>Desulfosarcinaceae</taxon>
        <taxon>Desulfosarcina</taxon>
    </lineage>
</organism>
<accession>A0A5K7Z0S7</accession>
<dbReference type="Pfam" id="PF08241">
    <property type="entry name" value="Methyltransf_11"/>
    <property type="match status" value="1"/>
</dbReference>
<sequence length="553" mass="63601">MVLKILFVQEAPCIRNYKMAVALRSVGHKVILAYTKARLSQMYKGLDDNVYNKSIHLRDMRHLWDISKEYDIIHCHNEPDILTVAALAGDAPVIHDTHDLISLRAGGNSNLSYFEGVANRGSAGRVYTTSYQLKEAERLYGVEGPSVVFNNFASEGDLPKRLLPKLSEKDGKVHIVYEGSVGGTAHRDFTEIFIYLAEKDLQIHIYPTFFSKQLSEYFMKYENVSYYNPVSPKEIIQVMTQYDFGIIPFNLKKGNKRFLDSTIANKLYEYQAAGLPIIASALKTYDDYFKDNPVGVVFKNPSDIIEQLPRLNQMKKSIDFSKRIFTYESEIGRLVEFYHRIIKKPLSNDYIYEPKEDIKAKEYWCERKVIEHYYTEGRQSSTIVQTVSYLNNKSEIKSIFEFGCNVGRNLNCLRRDIPGIDLFGIDINKDAIRLGKEKYNLPLKIGSEEKLSSMKDGEYDAVFTVSVLDHLPDMEKILVELLRISKHYFIAIEPFIDANINAKNFAKADYSYFWNYPKIFNKLGARILHDKPCPLSDNGLGPFYHLYVVIPPS</sequence>
<keyword evidence="4" id="KW-1185">Reference proteome</keyword>
<dbReference type="RefSeq" id="WP_155302814.1">
    <property type="nucleotide sequence ID" value="NZ_AP021875.1"/>
</dbReference>
<dbReference type="Proteomes" id="UP000427769">
    <property type="component" value="Chromosome"/>
</dbReference>
<dbReference type="SUPFAM" id="SSF53335">
    <property type="entry name" value="S-adenosyl-L-methionine-dependent methyltransferases"/>
    <property type="match status" value="1"/>
</dbReference>
<dbReference type="OrthoDB" id="5449954at2"/>
<dbReference type="InterPro" id="IPR013216">
    <property type="entry name" value="Methyltransf_11"/>
</dbReference>
<evidence type="ECO:0000313" key="4">
    <source>
        <dbReference type="Proteomes" id="UP000427769"/>
    </source>
</evidence>
<dbReference type="SUPFAM" id="SSF53756">
    <property type="entry name" value="UDP-Glycosyltransferase/glycogen phosphorylase"/>
    <property type="match status" value="1"/>
</dbReference>
<dbReference type="EMBL" id="AP021875">
    <property type="protein sequence ID" value="BBO73733.1"/>
    <property type="molecule type" value="Genomic_DNA"/>
</dbReference>
<dbReference type="InterPro" id="IPR029063">
    <property type="entry name" value="SAM-dependent_MTases_sf"/>
</dbReference>
<gene>
    <name evidence="3" type="ORF">DSCW_11500</name>
</gene>
<dbReference type="Gene3D" id="3.40.50.2000">
    <property type="entry name" value="Glycogen Phosphorylase B"/>
    <property type="match status" value="2"/>
</dbReference>
<feature type="domain" description="Methyltransferase type 11" evidence="1">
    <location>
        <begin position="401"/>
        <end position="486"/>
    </location>
</feature>